<evidence type="ECO:0000313" key="1">
    <source>
        <dbReference type="EMBL" id="SEB29383.1"/>
    </source>
</evidence>
<reference evidence="2" key="1">
    <citation type="submission" date="2016-10" db="EMBL/GenBank/DDBJ databases">
        <authorList>
            <person name="Varghese N."/>
            <person name="Submissions S."/>
        </authorList>
    </citation>
    <scope>NUCLEOTIDE SEQUENCE [LARGE SCALE GENOMIC DNA]</scope>
    <source>
        <strain evidence="2">DSM 44498</strain>
    </source>
</reference>
<accession>A0A1H4I610</accession>
<gene>
    <name evidence="1" type="ORF">SAMN04490239_0083</name>
</gene>
<name>A0A1H4I610_9NOCA</name>
<dbReference type="AlphaFoldDB" id="A0A1H4I610"/>
<protein>
    <submittedName>
        <fullName evidence="1">Uncharacterized protein</fullName>
    </submittedName>
</protein>
<organism evidence="1 2">
    <name type="scientific">Rhodococcus koreensis</name>
    <dbReference type="NCBI Taxonomy" id="99653"/>
    <lineage>
        <taxon>Bacteria</taxon>
        <taxon>Bacillati</taxon>
        <taxon>Actinomycetota</taxon>
        <taxon>Actinomycetes</taxon>
        <taxon>Mycobacteriales</taxon>
        <taxon>Nocardiaceae</taxon>
        <taxon>Rhodococcus</taxon>
    </lineage>
</organism>
<evidence type="ECO:0000313" key="2">
    <source>
        <dbReference type="Proteomes" id="UP000183561"/>
    </source>
</evidence>
<dbReference type="EMBL" id="FNSV01000001">
    <property type="protein sequence ID" value="SEB29383.1"/>
    <property type="molecule type" value="Genomic_DNA"/>
</dbReference>
<keyword evidence="2" id="KW-1185">Reference proteome</keyword>
<proteinExistence type="predicted"/>
<dbReference type="Proteomes" id="UP000183561">
    <property type="component" value="Unassembled WGS sequence"/>
</dbReference>
<sequence>MIGNLPDLPGWFSEGESAFWFPILTQIANWWNPF</sequence>